<keyword evidence="2" id="KW-0472">Membrane</keyword>
<dbReference type="Pfam" id="PF01544">
    <property type="entry name" value="CorA"/>
    <property type="match status" value="1"/>
</dbReference>
<feature type="compositionally biased region" description="Low complexity" evidence="1">
    <location>
        <begin position="31"/>
        <end position="45"/>
    </location>
</feature>
<dbReference type="Proteomes" id="UP001218218">
    <property type="component" value="Unassembled WGS sequence"/>
</dbReference>
<feature type="compositionally biased region" description="Basic and acidic residues" evidence="1">
    <location>
        <begin position="394"/>
        <end position="403"/>
    </location>
</feature>
<evidence type="ECO:0000256" key="1">
    <source>
        <dbReference type="SAM" id="MobiDB-lite"/>
    </source>
</evidence>
<keyword evidence="4" id="KW-1185">Reference proteome</keyword>
<dbReference type="GO" id="GO:0010961">
    <property type="term" value="P:intracellular magnesium ion homeostasis"/>
    <property type="evidence" value="ECO:0007669"/>
    <property type="project" value="TreeGrafter"/>
</dbReference>
<evidence type="ECO:0000313" key="3">
    <source>
        <dbReference type="EMBL" id="KAJ7357328.1"/>
    </source>
</evidence>
<proteinExistence type="predicted"/>
<name>A0AAD7AFU0_9AGAR</name>
<feature type="region of interest" description="Disordered" evidence="1">
    <location>
        <begin position="384"/>
        <end position="407"/>
    </location>
</feature>
<keyword evidence="2" id="KW-0812">Transmembrane</keyword>
<keyword evidence="2" id="KW-1133">Transmembrane helix</keyword>
<feature type="region of interest" description="Disordered" evidence="1">
    <location>
        <begin position="153"/>
        <end position="178"/>
    </location>
</feature>
<dbReference type="PANTHER" id="PTHR21535">
    <property type="entry name" value="MAGNESIUM AND COBALT TRANSPORT PROTEIN/MITOCHONDRIAL IMPORT INNER MEMBRANE TRANSLOCASE SUBUNIT TIM8"/>
    <property type="match status" value="1"/>
</dbReference>
<dbReference type="InterPro" id="IPR044089">
    <property type="entry name" value="Alr1-like"/>
</dbReference>
<feature type="region of interest" description="Disordered" evidence="1">
    <location>
        <begin position="1"/>
        <end position="47"/>
    </location>
</feature>
<protein>
    <submittedName>
        <fullName evidence="3">Uncharacterized protein</fullName>
    </submittedName>
</protein>
<feature type="region of interest" description="Disordered" evidence="1">
    <location>
        <begin position="66"/>
        <end position="119"/>
    </location>
</feature>
<accession>A0AAD7AFU0</accession>
<dbReference type="InterPro" id="IPR002523">
    <property type="entry name" value="MgTranspt_CorA/ZnTranspt_ZntB"/>
</dbReference>
<evidence type="ECO:0000256" key="2">
    <source>
        <dbReference type="SAM" id="Phobius"/>
    </source>
</evidence>
<dbReference type="GO" id="GO:0016020">
    <property type="term" value="C:membrane"/>
    <property type="evidence" value="ECO:0007669"/>
    <property type="project" value="InterPro"/>
</dbReference>
<sequence length="639" mass="71139">MSDAHVDSSSPPQDDSDIFRGEPPPLPRSPSPSRESSVSTSSSGSILGGRLGAIAAIVEQAISRWAGNESSSSSSSSSSSDSGSGAHSRIARRTRRDKSEHDISTRISRMQAREESRQVPRQFALYLPPSLASPDASSQRQTTSDLRSILGQLDTALKRSTRARRQQERERAPHVEADPAKPRHLHFMLPDAVKTPSRAASFTDLSALVEGQRKGKGREGQATKRLPSMPKAWFLDVSSPTWDDMRAIGKLLHLHPLTLEDILMKDPREKLERFPKLGALPPKLLAIESWDREKYWEDGDGDLENHFVYLIVFNEGVCSFHFTDIADHLDRVRSRIMLLEKVINMSSDWIAHGILDSIVDSFFPFLQGLEIEVMAIEDIVFSGESNTRAPPETSHPEPRDIEKTSSQVWPAELSEKNVARLESRQSHFSLPWPSFLAKWRIYMPKRRRKPASPPSVKASPTASTLQRMARARRLVTSLSRLLASKSEVVAQLRKRLLTSTQTDSIGDVERAEVAMYLGDVQDHILALENSLSHYERMLSQSHPLYVSHIRTTVAISKGGSDKALIFLSAVSIGVLCIQTLISACSINVNIPQNALNGNRFNVFGIVIALAILILVSYLKLVLHWWRTAKRRTGKTPASL</sequence>
<gene>
    <name evidence="3" type="ORF">DFH08DRAFT_954599</name>
</gene>
<feature type="compositionally biased region" description="Low complexity" evidence="1">
    <location>
        <begin position="70"/>
        <end position="85"/>
    </location>
</feature>
<evidence type="ECO:0000313" key="4">
    <source>
        <dbReference type="Proteomes" id="UP001218218"/>
    </source>
</evidence>
<dbReference type="Gene3D" id="1.20.58.340">
    <property type="entry name" value="Magnesium transport protein CorA, transmembrane region"/>
    <property type="match status" value="1"/>
</dbReference>
<dbReference type="Gene3D" id="3.30.460.20">
    <property type="entry name" value="CorA soluble domain-like"/>
    <property type="match status" value="1"/>
</dbReference>
<dbReference type="PANTHER" id="PTHR21535:SF90">
    <property type="entry name" value="CORA METAL ION TRANSPORTER"/>
    <property type="match status" value="1"/>
</dbReference>
<dbReference type="InterPro" id="IPR045861">
    <property type="entry name" value="CorA_cytoplasmic_dom"/>
</dbReference>
<feature type="transmembrane region" description="Helical" evidence="2">
    <location>
        <begin position="600"/>
        <end position="622"/>
    </location>
</feature>
<comment type="caution">
    <text evidence="3">The sequence shown here is derived from an EMBL/GenBank/DDBJ whole genome shotgun (WGS) entry which is preliminary data.</text>
</comment>
<dbReference type="GO" id="GO:0015095">
    <property type="term" value="F:magnesium ion transmembrane transporter activity"/>
    <property type="evidence" value="ECO:0007669"/>
    <property type="project" value="InterPro"/>
</dbReference>
<dbReference type="CDD" id="cd12829">
    <property type="entry name" value="Alr1p-like"/>
    <property type="match status" value="1"/>
</dbReference>
<dbReference type="AlphaFoldDB" id="A0AAD7AFU0"/>
<organism evidence="3 4">
    <name type="scientific">Mycena albidolilacea</name>
    <dbReference type="NCBI Taxonomy" id="1033008"/>
    <lineage>
        <taxon>Eukaryota</taxon>
        <taxon>Fungi</taxon>
        <taxon>Dikarya</taxon>
        <taxon>Basidiomycota</taxon>
        <taxon>Agaricomycotina</taxon>
        <taxon>Agaricomycetes</taxon>
        <taxon>Agaricomycetidae</taxon>
        <taxon>Agaricales</taxon>
        <taxon>Marasmiineae</taxon>
        <taxon>Mycenaceae</taxon>
        <taxon>Mycena</taxon>
    </lineage>
</organism>
<dbReference type="EMBL" id="JARIHO010000008">
    <property type="protein sequence ID" value="KAJ7357328.1"/>
    <property type="molecule type" value="Genomic_DNA"/>
</dbReference>
<dbReference type="SUPFAM" id="SSF143865">
    <property type="entry name" value="CorA soluble domain-like"/>
    <property type="match status" value="1"/>
</dbReference>
<feature type="compositionally biased region" description="Basic and acidic residues" evidence="1">
    <location>
        <begin position="165"/>
        <end position="178"/>
    </location>
</feature>
<reference evidence="3" key="1">
    <citation type="submission" date="2023-03" db="EMBL/GenBank/DDBJ databases">
        <title>Massive genome expansion in bonnet fungi (Mycena s.s.) driven by repeated elements and novel gene families across ecological guilds.</title>
        <authorList>
            <consortium name="Lawrence Berkeley National Laboratory"/>
            <person name="Harder C.B."/>
            <person name="Miyauchi S."/>
            <person name="Viragh M."/>
            <person name="Kuo A."/>
            <person name="Thoen E."/>
            <person name="Andreopoulos B."/>
            <person name="Lu D."/>
            <person name="Skrede I."/>
            <person name="Drula E."/>
            <person name="Henrissat B."/>
            <person name="Morin E."/>
            <person name="Kohler A."/>
            <person name="Barry K."/>
            <person name="LaButti K."/>
            <person name="Morin E."/>
            <person name="Salamov A."/>
            <person name="Lipzen A."/>
            <person name="Mereny Z."/>
            <person name="Hegedus B."/>
            <person name="Baldrian P."/>
            <person name="Stursova M."/>
            <person name="Weitz H."/>
            <person name="Taylor A."/>
            <person name="Grigoriev I.V."/>
            <person name="Nagy L.G."/>
            <person name="Martin F."/>
            <person name="Kauserud H."/>
        </authorList>
    </citation>
    <scope>NUCLEOTIDE SEQUENCE</scope>
    <source>
        <strain evidence="3">CBHHK002</strain>
    </source>
</reference>